<dbReference type="Pfam" id="PF05024">
    <property type="entry name" value="Gpi1"/>
    <property type="match status" value="1"/>
</dbReference>
<gene>
    <name evidence="3" type="primary">PIG-Q</name>
</gene>
<dbReference type="RefSeq" id="XP_070853615.1">
    <property type="nucleotide sequence ID" value="XM_070997514.1"/>
</dbReference>
<sequence length="501" mass="57937">MSIKVYLPFNYYYLKKPTDLYGQVQINEDNVVAYYVLEALDLEFRDKAINHDSSNMRFLGSILNVDFNADQNQYLKFNMRLCFTYNSSQANISLVYTGITPEYLKHIKLILYEKPMIRNLFIGGESVSNRSIEYGDNDSNDCDFIELSRLTQPTVKIQNNPKNHAKKTVLYVLTLIADSPITIFKYIVENVFVNSIMVHTSIYKHFKEWQTAYNERSRPANIALDRILGIILMLILFSLATQPGDFLIQISHYVIDELYSLLKVLEGSPIGLKLNIHLNNFFLDCFKYHIELWSTFLGKCFILLPNVFLLIVFCTCTDFIEPLVRQVFLAIGAFGCLGLTFQIALLVDLISIIGLHSHCFYIYTKVLYNVERKGLSVLWQVVRGNRYNILKGRTESHNYMNRQLYLATIFFSAILFLFPTTLVYYIVFAALKALTFATLSIFEFVRRQILSLPIEGCMKRLLKGCNDIDCLQIKDVSPQERAFLIHKNQKISVTVYKITAL</sequence>
<keyword evidence="1" id="KW-1133">Transmembrane helix</keyword>
<dbReference type="PANTHER" id="PTHR21329:SF3">
    <property type="entry name" value="PHOSPHATIDYLINOSITOL N-ACETYLGLUCOSAMINYLTRANSFERASE SUBUNIT Q"/>
    <property type="match status" value="1"/>
</dbReference>
<proteinExistence type="predicted"/>
<evidence type="ECO:0000256" key="1">
    <source>
        <dbReference type="SAM" id="Phobius"/>
    </source>
</evidence>
<feature type="transmembrane region" description="Helical" evidence="1">
    <location>
        <begin position="223"/>
        <end position="241"/>
    </location>
</feature>
<organism evidence="2 3">
    <name type="scientific">Drosophila suzukii</name>
    <name type="common">Spotted-wing drosophila fruit fly</name>
    <dbReference type="NCBI Taxonomy" id="28584"/>
    <lineage>
        <taxon>Eukaryota</taxon>
        <taxon>Metazoa</taxon>
        <taxon>Ecdysozoa</taxon>
        <taxon>Arthropoda</taxon>
        <taxon>Hexapoda</taxon>
        <taxon>Insecta</taxon>
        <taxon>Pterygota</taxon>
        <taxon>Neoptera</taxon>
        <taxon>Endopterygota</taxon>
        <taxon>Diptera</taxon>
        <taxon>Brachycera</taxon>
        <taxon>Muscomorpha</taxon>
        <taxon>Ephydroidea</taxon>
        <taxon>Drosophilidae</taxon>
        <taxon>Drosophila</taxon>
        <taxon>Sophophora</taxon>
    </lineage>
</organism>
<dbReference type="Proteomes" id="UP001652628">
    <property type="component" value="Chromosome X"/>
</dbReference>
<feature type="transmembrane region" description="Helical" evidence="1">
    <location>
        <begin position="399"/>
        <end position="418"/>
    </location>
</feature>
<evidence type="ECO:0000313" key="3">
    <source>
        <dbReference type="RefSeq" id="XP_070853615.1"/>
    </source>
</evidence>
<dbReference type="InterPro" id="IPR007720">
    <property type="entry name" value="PigQ/GPI1"/>
</dbReference>
<accession>A0ABM4TUG2</accession>
<name>A0ABM4TUG2_DROSZ</name>
<protein>
    <submittedName>
        <fullName evidence="3">Uncharacterized protein PIG-Q</fullName>
    </submittedName>
</protein>
<dbReference type="PANTHER" id="PTHR21329">
    <property type="entry name" value="PHOSPHATIDYLINOSITOL N-ACETYLGLUCOSAMINYLTRANSFERASE SUBUNIT Q-RELATED"/>
    <property type="match status" value="1"/>
</dbReference>
<keyword evidence="1" id="KW-0472">Membrane</keyword>
<feature type="transmembrane region" description="Helical" evidence="1">
    <location>
        <begin position="296"/>
        <end position="320"/>
    </location>
</feature>
<feature type="transmembrane region" description="Helical" evidence="1">
    <location>
        <begin position="326"/>
        <end position="347"/>
    </location>
</feature>
<keyword evidence="2" id="KW-1185">Reference proteome</keyword>
<keyword evidence="1" id="KW-0812">Transmembrane</keyword>
<evidence type="ECO:0000313" key="2">
    <source>
        <dbReference type="Proteomes" id="UP001652628"/>
    </source>
</evidence>
<reference evidence="3" key="1">
    <citation type="submission" date="2025-08" db="UniProtKB">
        <authorList>
            <consortium name="RefSeq"/>
        </authorList>
    </citation>
    <scope>IDENTIFICATION</scope>
</reference>
<dbReference type="GeneID" id="108006290"/>